<protein>
    <submittedName>
        <fullName evidence="6">EAL domain-containing protein</fullName>
    </submittedName>
</protein>
<dbReference type="Gene3D" id="1.25.40.10">
    <property type="entry name" value="Tetratricopeptide repeat domain"/>
    <property type="match status" value="1"/>
</dbReference>
<dbReference type="SMART" id="SM00052">
    <property type="entry name" value="EAL"/>
    <property type="match status" value="1"/>
</dbReference>
<feature type="coiled-coil region" evidence="2">
    <location>
        <begin position="368"/>
        <end position="395"/>
    </location>
</feature>
<dbReference type="CDD" id="cd01948">
    <property type="entry name" value="EAL"/>
    <property type="match status" value="1"/>
</dbReference>
<dbReference type="InterPro" id="IPR011990">
    <property type="entry name" value="TPR-like_helical_dom_sf"/>
</dbReference>
<dbReference type="InterPro" id="IPR035919">
    <property type="entry name" value="EAL_sf"/>
</dbReference>
<dbReference type="SUPFAM" id="SSF55073">
    <property type="entry name" value="Nucleotide cyclase"/>
    <property type="match status" value="1"/>
</dbReference>
<dbReference type="SMART" id="SM00267">
    <property type="entry name" value="GGDEF"/>
    <property type="match status" value="1"/>
</dbReference>
<gene>
    <name evidence="6" type="ORF">V0U35_00090</name>
</gene>
<dbReference type="SUPFAM" id="SSF48452">
    <property type="entry name" value="TPR-like"/>
    <property type="match status" value="2"/>
</dbReference>
<feature type="chain" id="PRO_5047456442" evidence="4">
    <location>
        <begin position="27"/>
        <end position="870"/>
    </location>
</feature>
<reference evidence="6 7" key="1">
    <citation type="submission" date="2024-01" db="EMBL/GenBank/DDBJ databases">
        <title>Hyphobacterium bacterium isolated from marine sediment.</title>
        <authorList>
            <person name="Zhao S."/>
        </authorList>
    </citation>
    <scope>NUCLEOTIDE SEQUENCE [LARGE SCALE GENOMIC DNA]</scope>
    <source>
        <strain evidence="6 7">Y60-23</strain>
    </source>
</reference>
<dbReference type="InterPro" id="IPR019734">
    <property type="entry name" value="TPR_rpt"/>
</dbReference>
<evidence type="ECO:0000313" key="7">
    <source>
        <dbReference type="Proteomes" id="UP001310692"/>
    </source>
</evidence>
<dbReference type="PROSITE" id="PS50293">
    <property type="entry name" value="TPR_REGION"/>
    <property type="match status" value="1"/>
</dbReference>
<keyword evidence="3" id="KW-0472">Membrane</keyword>
<comment type="caution">
    <text evidence="6">The sequence shown here is derived from an EMBL/GenBank/DDBJ whole genome shotgun (WGS) entry which is preliminary data.</text>
</comment>
<dbReference type="InterPro" id="IPR000160">
    <property type="entry name" value="GGDEF_dom"/>
</dbReference>
<proteinExistence type="predicted"/>
<dbReference type="InterPro" id="IPR029787">
    <property type="entry name" value="Nucleotide_cyclase"/>
</dbReference>
<feature type="transmembrane region" description="Helical" evidence="3">
    <location>
        <begin position="401"/>
        <end position="419"/>
    </location>
</feature>
<evidence type="ECO:0000313" key="6">
    <source>
        <dbReference type="EMBL" id="MEE2565064.1"/>
    </source>
</evidence>
<dbReference type="Pfam" id="PF00563">
    <property type="entry name" value="EAL"/>
    <property type="match status" value="1"/>
</dbReference>
<name>A0ABU7LU50_9PROT</name>
<evidence type="ECO:0000259" key="5">
    <source>
        <dbReference type="PROSITE" id="PS50883"/>
    </source>
</evidence>
<feature type="repeat" description="TPR" evidence="1">
    <location>
        <begin position="199"/>
        <end position="232"/>
    </location>
</feature>
<dbReference type="PANTHER" id="PTHR33121:SF70">
    <property type="entry name" value="SIGNALING PROTEIN YKOW"/>
    <property type="match status" value="1"/>
</dbReference>
<feature type="signal peptide" evidence="4">
    <location>
        <begin position="1"/>
        <end position="26"/>
    </location>
</feature>
<dbReference type="InterPro" id="IPR050706">
    <property type="entry name" value="Cyclic-di-GMP_PDE-like"/>
</dbReference>
<dbReference type="EMBL" id="JAZDRO010000001">
    <property type="protein sequence ID" value="MEE2565064.1"/>
    <property type="molecule type" value="Genomic_DNA"/>
</dbReference>
<evidence type="ECO:0000256" key="4">
    <source>
        <dbReference type="SAM" id="SignalP"/>
    </source>
</evidence>
<dbReference type="InterPro" id="IPR043128">
    <property type="entry name" value="Rev_trsase/Diguanyl_cyclase"/>
</dbReference>
<keyword evidence="2" id="KW-0175">Coiled coil</keyword>
<dbReference type="Proteomes" id="UP001310692">
    <property type="component" value="Unassembled WGS sequence"/>
</dbReference>
<evidence type="ECO:0000256" key="2">
    <source>
        <dbReference type="SAM" id="Coils"/>
    </source>
</evidence>
<keyword evidence="7" id="KW-1185">Reference proteome</keyword>
<organism evidence="6 7">
    <name type="scientific">Hyphobacterium marinum</name>
    <dbReference type="NCBI Taxonomy" id="3116574"/>
    <lineage>
        <taxon>Bacteria</taxon>
        <taxon>Pseudomonadati</taxon>
        <taxon>Pseudomonadota</taxon>
        <taxon>Alphaproteobacteria</taxon>
        <taxon>Maricaulales</taxon>
        <taxon>Maricaulaceae</taxon>
        <taxon>Hyphobacterium</taxon>
    </lineage>
</organism>
<feature type="domain" description="EAL" evidence="5">
    <location>
        <begin position="597"/>
        <end position="847"/>
    </location>
</feature>
<dbReference type="Pfam" id="PF00515">
    <property type="entry name" value="TPR_1"/>
    <property type="match status" value="1"/>
</dbReference>
<keyword evidence="1" id="KW-0802">TPR repeat</keyword>
<dbReference type="Gene3D" id="3.30.70.270">
    <property type="match status" value="1"/>
</dbReference>
<dbReference type="Gene3D" id="3.20.20.450">
    <property type="entry name" value="EAL domain"/>
    <property type="match status" value="1"/>
</dbReference>
<dbReference type="PROSITE" id="PS50883">
    <property type="entry name" value="EAL"/>
    <property type="match status" value="1"/>
</dbReference>
<dbReference type="PROSITE" id="PS50005">
    <property type="entry name" value="TPR"/>
    <property type="match status" value="1"/>
</dbReference>
<dbReference type="InterPro" id="IPR001633">
    <property type="entry name" value="EAL_dom"/>
</dbReference>
<dbReference type="Pfam" id="PF13424">
    <property type="entry name" value="TPR_12"/>
    <property type="match status" value="1"/>
</dbReference>
<evidence type="ECO:0000256" key="3">
    <source>
        <dbReference type="SAM" id="Phobius"/>
    </source>
</evidence>
<keyword evidence="3" id="KW-0812">Transmembrane</keyword>
<keyword evidence="3" id="KW-1133">Transmembrane helix</keyword>
<evidence type="ECO:0000256" key="1">
    <source>
        <dbReference type="PROSITE-ProRule" id="PRU00339"/>
    </source>
</evidence>
<accession>A0ABU7LU50</accession>
<sequence length="870" mass="95678">MPTALTGIFLLVAICMSVAIPSQAIAQETASTVLPSPFDTAVSEARSNMMASPPDALAAAERAAGIAAEFPEGHDRNTALATASWLQSEALTRLGRPAEAGPVARTALEQLGEDPEATKLYADILLSLGRTEKLLGRHGDALEIYQQAYGVYQEIGETRSESIVLQSIGSIYNDARQFERAAEYFLDATERFQDPSLDLAAFNNLGNAYTELRQYDEALTYYNRALAIAAEMNAAMLEARILNNIASLQVAHGEYNAADMSLDAAFARAGDPSGAEWARFMWGVRAQAAHGRGEEVRARNFMERTFEGVPLDQTNQHFTEFHGTAVEIFIALEDWESALAHLQAFKRLEDEGREFAASANAALVGAQFDFAEQEIQIQELRAAGLENALQLARTQARQRQFVAAGIAALFVLLLLVAWLRVRVARERQRALEQALYTDSATGLPTRSALIRQLREKEKSSDTVLTVVAIELDRHTHLEGVLGFKNFAELQAAIARRLSEEGDYDDVALVSPGLFALYVESDDEHRLRDEAELIRNYFTQPIRLDNLDIDVAMTIGMASDEDPETGLKNAIIAIQQARAAHTSLAGFDAVAYGDPSENLTTMSRMLAAMENGDMALHYQPKLNLRKGQYLAAESLCRWTDPERGFIPPDTFIPQAEETGHIRAFTEWALNEVVEARIALKKAGHDIDLAVNISGALVADIGFARKALDIVERAPGGIVFEVTETAMMHDAERALENFDRWADAGVKIGIDDYGSGFSSLAYLKRLPSSELKLDRMFITNIAGSERDRTLVKSTIDLAHNLGLQITAEGVETEEALALLKLLGCDWAQGYLMTKALPLDDFSAFLDWSHTVGEREIGPARTRPLREIPQGRR</sequence>
<dbReference type="SUPFAM" id="SSF141868">
    <property type="entry name" value="EAL domain-like"/>
    <property type="match status" value="1"/>
</dbReference>
<dbReference type="PANTHER" id="PTHR33121">
    <property type="entry name" value="CYCLIC DI-GMP PHOSPHODIESTERASE PDEF"/>
    <property type="match status" value="1"/>
</dbReference>
<dbReference type="SMART" id="SM00028">
    <property type="entry name" value="TPR"/>
    <property type="match status" value="4"/>
</dbReference>
<keyword evidence="4" id="KW-0732">Signal</keyword>